<evidence type="ECO:0000259" key="1">
    <source>
        <dbReference type="Pfam" id="PF09588"/>
    </source>
</evidence>
<proteinExistence type="predicted"/>
<name>A0A4Q5H7M0_9BACE</name>
<dbReference type="RefSeq" id="WP_130088848.1">
    <property type="nucleotide sequence ID" value="NZ_RCXL01000003.1"/>
</dbReference>
<feature type="domain" description="YqaJ viral recombinase" evidence="1">
    <location>
        <begin position="13"/>
        <end position="153"/>
    </location>
</feature>
<organism evidence="3 4">
    <name type="scientific">Bacteroides eggerthii</name>
    <dbReference type="NCBI Taxonomy" id="28111"/>
    <lineage>
        <taxon>Bacteria</taxon>
        <taxon>Pseudomonadati</taxon>
        <taxon>Bacteroidota</taxon>
        <taxon>Bacteroidia</taxon>
        <taxon>Bacteroidales</taxon>
        <taxon>Bacteroidaceae</taxon>
        <taxon>Bacteroides</taxon>
    </lineage>
</organism>
<keyword evidence="3" id="KW-0378">Hydrolase</keyword>
<dbReference type="Pfam" id="PF09588">
    <property type="entry name" value="YqaJ"/>
    <property type="match status" value="1"/>
</dbReference>
<dbReference type="InterPro" id="IPR011604">
    <property type="entry name" value="PDDEXK-like_dom_sf"/>
</dbReference>
<evidence type="ECO:0000313" key="3">
    <source>
        <dbReference type="EMBL" id="RYT77452.1"/>
    </source>
</evidence>
<dbReference type="Proteomes" id="UP000335496">
    <property type="component" value="Unassembled WGS sequence"/>
</dbReference>
<dbReference type="GO" id="GO:0004519">
    <property type="term" value="F:endonuclease activity"/>
    <property type="evidence" value="ECO:0007669"/>
    <property type="project" value="UniProtKB-KW"/>
</dbReference>
<evidence type="ECO:0000313" key="2">
    <source>
        <dbReference type="EMBL" id="KAA5276197.1"/>
    </source>
</evidence>
<evidence type="ECO:0000313" key="5">
    <source>
        <dbReference type="Proteomes" id="UP000335496"/>
    </source>
</evidence>
<dbReference type="EMBL" id="RCXL01000003">
    <property type="protein sequence ID" value="RYT77452.1"/>
    <property type="molecule type" value="Genomic_DNA"/>
</dbReference>
<dbReference type="PANTHER" id="PTHR46609">
    <property type="entry name" value="EXONUCLEASE, PHAGE-TYPE/RECB, C-TERMINAL DOMAIN-CONTAINING PROTEIN"/>
    <property type="match status" value="1"/>
</dbReference>
<keyword evidence="3" id="KW-0540">Nuclease</keyword>
<dbReference type="AlphaFoldDB" id="A0A4Q5H7M0"/>
<keyword evidence="5" id="KW-1185">Reference proteome</keyword>
<dbReference type="SUPFAM" id="SSF52980">
    <property type="entry name" value="Restriction endonuclease-like"/>
    <property type="match status" value="1"/>
</dbReference>
<keyword evidence="3" id="KW-0255">Endonuclease</keyword>
<reference evidence="2 5" key="1">
    <citation type="journal article" date="2019" name="Nat. Med.">
        <title>A library of human gut bacterial isolates paired with longitudinal multiomics data enables mechanistic microbiome research.</title>
        <authorList>
            <person name="Poyet M."/>
            <person name="Groussin M."/>
            <person name="Gibbons S.M."/>
            <person name="Avila-Pacheco J."/>
            <person name="Jiang X."/>
            <person name="Kearney S.M."/>
            <person name="Perrotta A.R."/>
            <person name="Berdy B."/>
            <person name="Zhao S."/>
            <person name="Lieberman T.D."/>
            <person name="Swanson P.K."/>
            <person name="Smith M."/>
            <person name="Roesemann S."/>
            <person name="Alexander J.E."/>
            <person name="Rich S.A."/>
            <person name="Livny J."/>
            <person name="Vlamakis H."/>
            <person name="Clish C."/>
            <person name="Bullock K."/>
            <person name="Deik A."/>
            <person name="Scott J."/>
            <person name="Pierce K.A."/>
            <person name="Xavier R.J."/>
            <person name="Alm E.J."/>
        </authorList>
    </citation>
    <scope>NUCLEOTIDE SEQUENCE [LARGE SCALE GENOMIC DNA]</scope>
    <source>
        <strain evidence="2 5">BIOML-A1</strain>
    </source>
</reference>
<dbReference type="InterPro" id="IPR011335">
    <property type="entry name" value="Restrct_endonuc-II-like"/>
</dbReference>
<sequence>MGHVIIRPKDRKEWLKHREAGIGSSEVGTILGLNPFETPYQLWRRKKGLDAPKVENFAMKAGHYLEDAVSLFYADETGKQIIKASAGDWLIVNKEKEYLRVSPDRTYWIPGKPKNDRNKGILECKTTQMDIEKENLPMHWFTQLQYQLGVAELEEGALAWLVAGRQFDFADVSFDKEYFDWTVEQVDKFWVDNIQGNQEPALINVDDILLKNPRHIIGKAIEADEKLVKDCSDLKIIKDEIKALSTRKDEIENDIKMFMGDAEALAINVNDYGKKGGACQILATWKAAKDSEKFDIERFADENPDMYSRYMVSKPGSRRFIMK</sequence>
<accession>A0A4Q5H7M0</accession>
<dbReference type="NCBIfam" id="TIGR03033">
    <property type="entry name" value="phage_rel_nuc"/>
    <property type="match status" value="1"/>
</dbReference>
<dbReference type="EMBL" id="VVZX01000003">
    <property type="protein sequence ID" value="KAA5276197.1"/>
    <property type="molecule type" value="Genomic_DNA"/>
</dbReference>
<dbReference type="InterPro" id="IPR019080">
    <property type="entry name" value="YqaJ_viral_recombinase"/>
</dbReference>
<dbReference type="PANTHER" id="PTHR46609:SF6">
    <property type="entry name" value="EXONUCLEASE, PHAGE-TYPE_RECB, C-TERMINAL DOMAIN-CONTAINING PROTEIN-RELATED"/>
    <property type="match status" value="1"/>
</dbReference>
<dbReference type="InterPro" id="IPR051703">
    <property type="entry name" value="NF-kappa-B_Signaling_Reg"/>
</dbReference>
<comment type="caution">
    <text evidence="3">The sequence shown here is derived from an EMBL/GenBank/DDBJ whole genome shotgun (WGS) entry which is preliminary data.</text>
</comment>
<gene>
    <name evidence="3" type="ORF">EAJ03_02595</name>
    <name evidence="2" type="ORF">F2Z23_02595</name>
</gene>
<dbReference type="Gene3D" id="3.90.320.10">
    <property type="match status" value="1"/>
</dbReference>
<dbReference type="Proteomes" id="UP000291917">
    <property type="component" value="Unassembled WGS sequence"/>
</dbReference>
<evidence type="ECO:0000313" key="4">
    <source>
        <dbReference type="Proteomes" id="UP000291917"/>
    </source>
</evidence>
<reference evidence="3 4" key="2">
    <citation type="journal article" date="2019" name="Science, e1252229">
        <title>Invertible promoters mediate bacterial phase variation, antibiotic resistance, and host adaptation in the gut.</title>
        <authorList>
            <person name="Jiang X."/>
            <person name="Hall A.B."/>
            <person name="Arthur T.D."/>
            <person name="Plichta D.R."/>
            <person name="Covington C.T."/>
            <person name="Poyet M."/>
            <person name="Crothers J."/>
            <person name="Moses P.L."/>
            <person name="Tolonen A.C."/>
            <person name="Vlamakis H."/>
            <person name="Alm E.J."/>
            <person name="Xavier R.J."/>
        </authorList>
    </citation>
    <scope>NUCLEOTIDE SEQUENCE [LARGE SCALE GENOMIC DNA]</scope>
    <source>
        <strain evidence="4">bj_0095</strain>
        <strain evidence="3">Bj_0095</strain>
    </source>
</reference>
<dbReference type="InterPro" id="IPR017482">
    <property type="entry name" value="Lambda-type_endonuclease"/>
</dbReference>
<protein>
    <submittedName>
        <fullName evidence="3">Endonuclease</fullName>
    </submittedName>
</protein>